<keyword evidence="2" id="KW-0233">DNA recombination</keyword>
<dbReference type="InterPro" id="IPR013762">
    <property type="entry name" value="Integrase-like_cat_sf"/>
</dbReference>
<dbReference type="SUPFAM" id="SSF56349">
    <property type="entry name" value="DNA breaking-rejoining enzymes"/>
    <property type="match status" value="1"/>
</dbReference>
<gene>
    <name evidence="3" type="ORF">N1851_025921</name>
</gene>
<dbReference type="SUPFAM" id="SSF47823">
    <property type="entry name" value="lambda integrase-like, N-terminal domain"/>
    <property type="match status" value="1"/>
</dbReference>
<dbReference type="InterPro" id="IPR010998">
    <property type="entry name" value="Integrase_recombinase_N"/>
</dbReference>
<proteinExistence type="predicted"/>
<dbReference type="GO" id="GO:0006310">
    <property type="term" value="P:DNA recombination"/>
    <property type="evidence" value="ECO:0007669"/>
    <property type="project" value="UniProtKB-KW"/>
</dbReference>
<dbReference type="Proteomes" id="UP001174136">
    <property type="component" value="Unassembled WGS sequence"/>
</dbReference>
<protein>
    <recommendedName>
        <fullName evidence="5">Tyr recombinase domain-containing protein</fullName>
    </recommendedName>
</protein>
<dbReference type="EMBL" id="JAOPHQ010004845">
    <property type="protein sequence ID" value="KAK0137875.1"/>
    <property type="molecule type" value="Genomic_DNA"/>
</dbReference>
<dbReference type="Gene3D" id="1.10.443.10">
    <property type="entry name" value="Intergrase catalytic core"/>
    <property type="match status" value="1"/>
</dbReference>
<keyword evidence="1" id="KW-0238">DNA-binding</keyword>
<dbReference type="AlphaFoldDB" id="A0AA47MD00"/>
<sequence>MQDLSDASLQAFALMSRELGCVMSTLVQTRHQVWLTQSPLTEGCRRALRAVPVTPGELFGSATQETLEQAAQARQTSLQLSGLRRSLGTPRLPPKAAPSHAHIQREAMAYVDLGGPPSHLMVTFAPLPVHCPGSLGPQSLTEPWIQYTALWPPFWNFLQFLLDSGCSHSTLRVYVAAISSLHDRVDSATVGRHRLVSLFLRGALRLRPPTAMRAPAWDLPLVLEALSSPPFEPLGQVKLKWLSMKAAFLLAITSAKRVGELHALSVSDTCLRWNSDGSGVTLWPNVAFLPKVLPRNHLNQPIQLARFDPPSEEGGYELLCPVRALRAYISATADIRQSEQLFVCHGGPNRGRALTKQRLSHWVVDTITHAYAASGRPPPSGVRCHSTRSVSASWAALRGVPLGTICAAASWASPSTFSRFYRVNVATPHPMGVVLMTSSAVSSQ</sequence>
<reference evidence="3" key="1">
    <citation type="journal article" date="2023" name="Front. Mar. Sci.">
        <title>A new Merluccius polli reference genome to investigate the effects of global change in West African waters.</title>
        <authorList>
            <person name="Mateo J.L."/>
            <person name="Blanco-Fernandez C."/>
            <person name="Garcia-Vazquez E."/>
            <person name="Machado-Schiaffino G."/>
        </authorList>
    </citation>
    <scope>NUCLEOTIDE SEQUENCE</scope>
    <source>
        <strain evidence="3">C29</strain>
        <tissue evidence="3">Fin</tissue>
    </source>
</reference>
<name>A0AA47MD00_MERPO</name>
<dbReference type="PANTHER" id="PTHR35617:SF3">
    <property type="entry name" value="CORE-BINDING (CB) DOMAIN-CONTAINING PROTEIN"/>
    <property type="match status" value="1"/>
</dbReference>
<dbReference type="Gene3D" id="1.10.150.130">
    <property type="match status" value="1"/>
</dbReference>
<evidence type="ECO:0000256" key="2">
    <source>
        <dbReference type="ARBA" id="ARBA00023172"/>
    </source>
</evidence>
<dbReference type="GO" id="GO:0003677">
    <property type="term" value="F:DNA binding"/>
    <property type="evidence" value="ECO:0007669"/>
    <property type="project" value="UniProtKB-KW"/>
</dbReference>
<accession>A0AA47MD00</accession>
<keyword evidence="4" id="KW-1185">Reference proteome</keyword>
<comment type="caution">
    <text evidence="3">The sequence shown here is derived from an EMBL/GenBank/DDBJ whole genome shotgun (WGS) entry which is preliminary data.</text>
</comment>
<evidence type="ECO:0000313" key="3">
    <source>
        <dbReference type="EMBL" id="KAK0137875.1"/>
    </source>
</evidence>
<dbReference type="GO" id="GO:0015074">
    <property type="term" value="P:DNA integration"/>
    <property type="evidence" value="ECO:0007669"/>
    <property type="project" value="InterPro"/>
</dbReference>
<organism evidence="3 4">
    <name type="scientific">Merluccius polli</name>
    <name type="common">Benguela hake</name>
    <name type="synonym">Merluccius cadenati</name>
    <dbReference type="NCBI Taxonomy" id="89951"/>
    <lineage>
        <taxon>Eukaryota</taxon>
        <taxon>Metazoa</taxon>
        <taxon>Chordata</taxon>
        <taxon>Craniata</taxon>
        <taxon>Vertebrata</taxon>
        <taxon>Euteleostomi</taxon>
        <taxon>Actinopterygii</taxon>
        <taxon>Neopterygii</taxon>
        <taxon>Teleostei</taxon>
        <taxon>Neoteleostei</taxon>
        <taxon>Acanthomorphata</taxon>
        <taxon>Zeiogadaria</taxon>
        <taxon>Gadariae</taxon>
        <taxon>Gadiformes</taxon>
        <taxon>Gadoidei</taxon>
        <taxon>Merlucciidae</taxon>
        <taxon>Merluccius</taxon>
    </lineage>
</organism>
<dbReference type="PANTHER" id="PTHR35617">
    <property type="entry name" value="PHAGE_INTEGRASE DOMAIN-CONTAINING PROTEIN"/>
    <property type="match status" value="1"/>
</dbReference>
<evidence type="ECO:0000313" key="4">
    <source>
        <dbReference type="Proteomes" id="UP001174136"/>
    </source>
</evidence>
<dbReference type="InterPro" id="IPR011010">
    <property type="entry name" value="DNA_brk_join_enz"/>
</dbReference>
<evidence type="ECO:0008006" key="5">
    <source>
        <dbReference type="Google" id="ProtNLM"/>
    </source>
</evidence>
<evidence type="ECO:0000256" key="1">
    <source>
        <dbReference type="ARBA" id="ARBA00023125"/>
    </source>
</evidence>